<protein>
    <submittedName>
        <fullName evidence="1">Internal virion protein</fullName>
    </submittedName>
</protein>
<dbReference type="InterPro" id="IPR020335">
    <property type="entry name" value="Phage_T7_Gp13"/>
</dbReference>
<evidence type="ECO:0000313" key="1">
    <source>
        <dbReference type="EMBL" id="ATS93700.1"/>
    </source>
</evidence>
<sequence>MRIRQTTEGDLKSFIPAYHDILEAEALGITPSFPEATECVSLVHNEVVLAIGGNNGDQCWFVTSKFTEGLSRVSKLRFRRVIMEYRNWLLRRYPTLWNYVWVGNEPHIRFLKSIGAEFHEDYTLDNQFQLFTIRR</sequence>
<evidence type="ECO:0000313" key="2">
    <source>
        <dbReference type="Proteomes" id="UP000241876"/>
    </source>
</evidence>
<reference evidence="1 2" key="1">
    <citation type="submission" date="2017-09" db="EMBL/GenBank/DDBJ databases">
        <title>Complete genome sequence of bacteriophage (DU_PP_II) infecting Pectobacterium spp.</title>
        <authorList>
            <person name="Park T.-H."/>
        </authorList>
    </citation>
    <scope>NUCLEOTIDE SEQUENCE [LARGE SCALE GENOMIC DNA]</scope>
</reference>
<accession>A0A2D2W6A8</accession>
<dbReference type="Pfam" id="PF11090">
    <property type="entry name" value="Phage_T7_Gp13"/>
    <property type="match status" value="1"/>
</dbReference>
<proteinExistence type="predicted"/>
<keyword evidence="2" id="KW-1185">Reference proteome</keyword>
<name>A0A2D2W6A8_9CAUD</name>
<dbReference type="Proteomes" id="UP000241876">
    <property type="component" value="Genome"/>
</dbReference>
<dbReference type="EMBL" id="MF979561">
    <property type="protein sequence ID" value="ATS93700.1"/>
    <property type="molecule type" value="Genomic_DNA"/>
</dbReference>
<gene>
    <name evidence="1" type="ORF">P2B40kb_p033</name>
</gene>
<organism evidence="1 2">
    <name type="scientific">Pectobacterium phage DU_PP_II</name>
    <dbReference type="NCBI Taxonomy" id="2041489"/>
    <lineage>
        <taxon>Viruses</taxon>
        <taxon>Duplodnaviria</taxon>
        <taxon>Heunggongvirae</taxon>
        <taxon>Uroviricota</taxon>
        <taxon>Caudoviricetes</taxon>
        <taxon>Autographivirales</taxon>
        <taxon>Autotranscriptaviridae</taxon>
        <taxon>Studiervirinae</taxon>
        <taxon>Unyawovirus</taxon>
        <taxon>Unyawovirus DUPPII</taxon>
    </lineage>
</organism>